<keyword evidence="2" id="KW-1185">Reference proteome</keyword>
<gene>
    <name evidence="1" type="ORF">FH607_030640</name>
</gene>
<dbReference type="RefSeq" id="WP_139675756.1">
    <property type="nucleotide sequence ID" value="NZ_VDLY02000036.1"/>
</dbReference>
<name>A0A5N5ZMC1_9ACTN</name>
<accession>A0A5N5ZMC1</accession>
<evidence type="ECO:0000313" key="2">
    <source>
        <dbReference type="Proteomes" id="UP000314251"/>
    </source>
</evidence>
<protein>
    <submittedName>
        <fullName evidence="1">Uncharacterized protein</fullName>
    </submittedName>
</protein>
<evidence type="ECO:0000313" key="1">
    <source>
        <dbReference type="EMBL" id="KAB8157052.1"/>
    </source>
</evidence>
<dbReference type="AlphaFoldDB" id="A0A5N5ZMC1"/>
<proteinExistence type="predicted"/>
<dbReference type="EMBL" id="VDLY02000036">
    <property type="protein sequence ID" value="KAB8157052.1"/>
    <property type="molecule type" value="Genomic_DNA"/>
</dbReference>
<dbReference type="Proteomes" id="UP000314251">
    <property type="component" value="Unassembled WGS sequence"/>
</dbReference>
<comment type="caution">
    <text evidence="1">The sequence shown here is derived from an EMBL/GenBank/DDBJ whole genome shotgun (WGS) entry which is preliminary data.</text>
</comment>
<dbReference type="OrthoDB" id="3482692at2"/>
<organism evidence="1 2">
    <name type="scientific">Streptomyces mimosae</name>
    <dbReference type="NCBI Taxonomy" id="2586635"/>
    <lineage>
        <taxon>Bacteria</taxon>
        <taxon>Bacillati</taxon>
        <taxon>Actinomycetota</taxon>
        <taxon>Actinomycetes</taxon>
        <taxon>Kitasatosporales</taxon>
        <taxon>Streptomycetaceae</taxon>
        <taxon>Streptomyces</taxon>
    </lineage>
</organism>
<reference evidence="1" key="1">
    <citation type="submission" date="2019-10" db="EMBL/GenBank/DDBJ databases">
        <title>Nonomuraea sp. nov., isolated from Phyllanthus amarus.</title>
        <authorList>
            <person name="Klykleung N."/>
            <person name="Tanasupawat S."/>
        </authorList>
    </citation>
    <scope>NUCLEOTIDE SEQUENCE [LARGE SCALE GENOMIC DNA]</scope>
    <source>
        <strain evidence="1">3MP-10</strain>
    </source>
</reference>
<sequence length="141" mass="14983">MRDDALVVGGLVVPEVLTRLIRSGRWQAPPAESPVYRAVFGDEADLPSFYGEAKILRENASWQRLTVDEVFGDPAAGGPGVDPARSVVIADLGPDLPVVLDHRLTADDPRVLYLGPHGWTVIAPNAAALIAQLPIAPPPPP</sequence>